<accession>A0ACB5TU74</accession>
<gene>
    <name evidence="1" type="ORF">Amon02_000968300</name>
</gene>
<organism evidence="1 2">
    <name type="scientific">Ambrosiozyma monospora</name>
    <name type="common">Yeast</name>
    <name type="synonym">Endomycopsis monosporus</name>
    <dbReference type="NCBI Taxonomy" id="43982"/>
    <lineage>
        <taxon>Eukaryota</taxon>
        <taxon>Fungi</taxon>
        <taxon>Dikarya</taxon>
        <taxon>Ascomycota</taxon>
        <taxon>Saccharomycotina</taxon>
        <taxon>Pichiomycetes</taxon>
        <taxon>Pichiales</taxon>
        <taxon>Pichiaceae</taxon>
        <taxon>Ambrosiozyma</taxon>
    </lineage>
</organism>
<keyword evidence="2" id="KW-1185">Reference proteome</keyword>
<dbReference type="EMBL" id="BSXS01009216">
    <property type="protein sequence ID" value="GME94946.1"/>
    <property type="molecule type" value="Genomic_DNA"/>
</dbReference>
<sequence length="160" mass="17605">MNPHQSTTMSTETETIRSTDQDALSSRLSTQLRNYPPSDPFLIPLISKVIKLKKMLIETNNTEQSSFGLKLKQGRELKKTFFNLFDDSIGRSGSGAGFSSHPGAGPLTGGLRGSMSGSGRNANGRTQAKLSFAINEAKRIEESSDKPWYMVTYSVDKCRH</sequence>
<reference evidence="1" key="1">
    <citation type="submission" date="2023-04" db="EMBL/GenBank/DDBJ databases">
        <title>Ambrosiozyma monospora NBRC 10751.</title>
        <authorList>
            <person name="Ichikawa N."/>
            <person name="Sato H."/>
            <person name="Tonouchi N."/>
        </authorList>
    </citation>
    <scope>NUCLEOTIDE SEQUENCE</scope>
    <source>
        <strain evidence="1">NBRC 10751</strain>
    </source>
</reference>
<proteinExistence type="predicted"/>
<name>A0ACB5TU74_AMBMO</name>
<evidence type="ECO:0000313" key="2">
    <source>
        <dbReference type="Proteomes" id="UP001165064"/>
    </source>
</evidence>
<comment type="caution">
    <text evidence="1">The sequence shown here is derived from an EMBL/GenBank/DDBJ whole genome shotgun (WGS) entry which is preliminary data.</text>
</comment>
<dbReference type="Proteomes" id="UP001165064">
    <property type="component" value="Unassembled WGS sequence"/>
</dbReference>
<protein>
    <submittedName>
        <fullName evidence="1">Unnamed protein product</fullName>
    </submittedName>
</protein>
<evidence type="ECO:0000313" key="1">
    <source>
        <dbReference type="EMBL" id="GME94946.1"/>
    </source>
</evidence>